<dbReference type="Proteomes" id="UP000266340">
    <property type="component" value="Unassembled WGS sequence"/>
</dbReference>
<dbReference type="AlphaFoldDB" id="A0A398CUL0"/>
<proteinExistence type="predicted"/>
<keyword evidence="3" id="KW-1185">Reference proteome</keyword>
<dbReference type="Pfam" id="PF08670">
    <property type="entry name" value="MEKHLA"/>
    <property type="match status" value="1"/>
</dbReference>
<evidence type="ECO:0000259" key="1">
    <source>
        <dbReference type="Pfam" id="PF08670"/>
    </source>
</evidence>
<accession>A0A398CUL0</accession>
<dbReference type="OrthoDB" id="9794448at2"/>
<evidence type="ECO:0000313" key="2">
    <source>
        <dbReference type="EMBL" id="RIE02674.1"/>
    </source>
</evidence>
<sequence>MGRTFVVDLESHCRLLLSSYLRAVGKELIELKQGESSAAALDRAPFALLSHGAEADPVLNYGNKKALELWEADWEAFTSMPSRLTAEPMLREDRDRLLMEVREQGFSNGYVGVRISLSGRRFRIEETVIWNVVDEEGRFAGQAAMIPRWTELFS</sequence>
<evidence type="ECO:0000313" key="3">
    <source>
        <dbReference type="Proteomes" id="UP000266340"/>
    </source>
</evidence>
<feature type="domain" description="MEKHLA" evidence="1">
    <location>
        <begin position="11"/>
        <end position="150"/>
    </location>
</feature>
<gene>
    <name evidence="2" type="ORF">D3H35_18615</name>
</gene>
<name>A0A398CUL0_9BACL</name>
<comment type="caution">
    <text evidence="2">The sequence shown here is derived from an EMBL/GenBank/DDBJ whole genome shotgun (WGS) entry which is preliminary data.</text>
</comment>
<protein>
    <submittedName>
        <fullName evidence="2">MEKHLA domain-containing protein</fullName>
    </submittedName>
</protein>
<organism evidence="2 3">
    <name type="scientific">Cohnella faecalis</name>
    <dbReference type="NCBI Taxonomy" id="2315694"/>
    <lineage>
        <taxon>Bacteria</taxon>
        <taxon>Bacillati</taxon>
        <taxon>Bacillota</taxon>
        <taxon>Bacilli</taxon>
        <taxon>Bacillales</taxon>
        <taxon>Paenibacillaceae</taxon>
        <taxon>Cohnella</taxon>
    </lineage>
</organism>
<reference evidence="2 3" key="1">
    <citation type="submission" date="2018-09" db="EMBL/GenBank/DDBJ databases">
        <title>Cohnella cavernae sp. nov., isolated from a karst cave.</title>
        <authorList>
            <person name="Zhu H."/>
        </authorList>
    </citation>
    <scope>NUCLEOTIDE SEQUENCE [LARGE SCALE GENOMIC DNA]</scope>
    <source>
        <strain evidence="2 3">K2E09-144</strain>
    </source>
</reference>
<dbReference type="EMBL" id="QXJM01000039">
    <property type="protein sequence ID" value="RIE02674.1"/>
    <property type="molecule type" value="Genomic_DNA"/>
</dbReference>
<dbReference type="InterPro" id="IPR013978">
    <property type="entry name" value="MEKHLA"/>
</dbReference>